<sequence>MNKLNKLYEAMLKSWGCSIDDQAAITLNFSGTDVPVKVDDKQVYLPTSENLSGITIGKVFFHPACESIMSKETEIFKVIRKLSSAKIYAVFQPIFEVLVAVAGKKSGKTLTGKTLEMLEPFKAVTKAVKQEVIDLIKTISITLEDTGLDTRLITFSLIKGGKNENDEPIYYTATPSFPFYTEIYRTAAQNEHLKHNDRITFNNLNLSMQAIRTVINLFEIALPACVDPSRKKYSVTVPEAARLVAYLHSYGLVASDINSLIGKFRKEFDAIGIYGVDLDWLSDLDEIGEIKGLIPALDYNNYNLTSAPETPAANSGARISSYNPMANVLNTASTQNAPQAVTSAPANTPKVPDSLPGEQYQGCDYSPTNGIFEFKFQQSNGMIRVRRLSEDGRFISEDFQNPMMQNNQQGMMVNPAMMMQPNMMMMQPNMMMMNPQMGSGIPMVGIGNPQGPAGMVFDRYTNQWIPGNPQMAAPMNNTGMNNSGIPNTMDMGFGGTGNINNF</sequence>
<reference evidence="2" key="1">
    <citation type="submission" date="2024-06" db="EMBL/GenBank/DDBJ databases">
        <authorList>
            <person name="Gannavaram S."/>
            <person name="Nemani S."/>
            <person name="Datta M."/>
            <person name="Picchiottino A."/>
            <person name="Mereddy A."/>
            <person name="Gannavaram N."/>
            <person name="Honeycutt C."/>
            <person name="Tran D."/>
            <person name="Choi K."/>
            <person name="Srinivasan K."/>
            <person name="Johnson A."/>
        </authorList>
    </citation>
    <scope>NUCLEOTIDE SEQUENCE</scope>
</reference>
<organism evidence="2">
    <name type="scientific">Pantoea phage Survivor</name>
    <dbReference type="NCBI Taxonomy" id="3232176"/>
    <lineage>
        <taxon>Viruses</taxon>
        <taxon>Duplodnaviria</taxon>
        <taxon>Heunggongvirae</taxon>
        <taxon>Uroviricota</taxon>
        <taxon>Caudoviricetes</taxon>
    </lineage>
</organism>
<name>A0AAU8L0E1_9CAUD</name>
<protein>
    <submittedName>
        <fullName evidence="2">Uncharacterized protein</fullName>
    </submittedName>
</protein>
<evidence type="ECO:0000313" key="2">
    <source>
        <dbReference type="EMBL" id="XCN28182.1"/>
    </source>
</evidence>
<accession>A0AAU8L0E1</accession>
<dbReference type="EMBL" id="PP885733">
    <property type="protein sequence ID" value="XCN28182.1"/>
    <property type="molecule type" value="Genomic_DNA"/>
</dbReference>
<feature type="region of interest" description="Disordered" evidence="1">
    <location>
        <begin position="336"/>
        <end position="362"/>
    </location>
</feature>
<proteinExistence type="predicted"/>
<feature type="compositionally biased region" description="Polar residues" evidence="1">
    <location>
        <begin position="336"/>
        <end position="346"/>
    </location>
</feature>
<evidence type="ECO:0000256" key="1">
    <source>
        <dbReference type="SAM" id="MobiDB-lite"/>
    </source>
</evidence>